<dbReference type="AlphaFoldDB" id="A0A6J5Z7X4"/>
<evidence type="ECO:0000256" key="1">
    <source>
        <dbReference type="SAM" id="MobiDB-lite"/>
    </source>
</evidence>
<feature type="compositionally biased region" description="Low complexity" evidence="1">
    <location>
        <begin position="54"/>
        <end position="70"/>
    </location>
</feature>
<protein>
    <submittedName>
        <fullName evidence="2">Unannotated protein</fullName>
    </submittedName>
</protein>
<proteinExistence type="predicted"/>
<sequence length="224" mass="23490">MAYRGHNSGNQNLPVGSRLRPSIVTVALLISLVAPLQPAIAATESATPTSSGVPSASPTAKPTPKPTATKKAPKKSTKKKVRITPSPKPVWPPKGFIVNGDVYAKVPTSKELVGIISAQRSLALQIKKCTDSICGAIQVASATGCMWWEANSNIFGGDGIKLGTLTTAHAVTVPREIKTIISISPESAANGGRAKFTSVICHRDKRDTSVPTVKYEKVESAVTP</sequence>
<gene>
    <name evidence="2" type="ORF">UFOPK3775_00663</name>
</gene>
<name>A0A6J5Z7X4_9ZZZZ</name>
<feature type="region of interest" description="Disordered" evidence="1">
    <location>
        <begin position="44"/>
        <end position="87"/>
    </location>
</feature>
<organism evidence="2">
    <name type="scientific">freshwater metagenome</name>
    <dbReference type="NCBI Taxonomy" id="449393"/>
    <lineage>
        <taxon>unclassified sequences</taxon>
        <taxon>metagenomes</taxon>
        <taxon>ecological metagenomes</taxon>
    </lineage>
</organism>
<accession>A0A6J5Z7X4</accession>
<reference evidence="2" key="1">
    <citation type="submission" date="2020-05" db="EMBL/GenBank/DDBJ databases">
        <authorList>
            <person name="Chiriac C."/>
            <person name="Salcher M."/>
            <person name="Ghai R."/>
            <person name="Kavagutti S V."/>
        </authorList>
    </citation>
    <scope>NUCLEOTIDE SEQUENCE</scope>
</reference>
<feature type="compositionally biased region" description="Basic residues" evidence="1">
    <location>
        <begin position="71"/>
        <end position="82"/>
    </location>
</feature>
<dbReference type="EMBL" id="CAESAK010000073">
    <property type="protein sequence ID" value="CAB4337606.1"/>
    <property type="molecule type" value="Genomic_DNA"/>
</dbReference>
<evidence type="ECO:0000313" key="2">
    <source>
        <dbReference type="EMBL" id="CAB4337606.1"/>
    </source>
</evidence>
<feature type="compositionally biased region" description="Polar residues" evidence="1">
    <location>
        <begin position="44"/>
        <end position="53"/>
    </location>
</feature>